<reference evidence="2 3" key="1">
    <citation type="submission" date="2022-12" db="EMBL/GenBank/DDBJ databases">
        <title>Polyphasic characterization of Geotalea uranireducens NIT-SL11 newly isolated from a complex of sewage sludge and microbially reduced graphene oxide.</title>
        <authorList>
            <person name="Xie L."/>
            <person name="Yoshida N."/>
            <person name="Meng L."/>
        </authorList>
    </citation>
    <scope>NUCLEOTIDE SEQUENCE [LARGE SCALE GENOMIC DNA]</scope>
    <source>
        <strain evidence="2 3">NIT-SL11</strain>
    </source>
</reference>
<evidence type="ECO:0000259" key="1">
    <source>
        <dbReference type="Pfam" id="PF10137"/>
    </source>
</evidence>
<dbReference type="Proteomes" id="UP001317705">
    <property type="component" value="Chromosome"/>
</dbReference>
<proteinExistence type="predicted"/>
<sequence>MAGFTTFERLSQMLAEAKFAFLIMTAEDEHMDQALHARENVVHEVGLFQGSLGPKRAIILLEDGCSEFSNIIGLSQIRFPRGHISAAFEKIRRVLEREGIIE</sequence>
<organism evidence="2 3">
    <name type="scientific">Geotalea uraniireducens</name>
    <dbReference type="NCBI Taxonomy" id="351604"/>
    <lineage>
        <taxon>Bacteria</taxon>
        <taxon>Pseudomonadati</taxon>
        <taxon>Thermodesulfobacteriota</taxon>
        <taxon>Desulfuromonadia</taxon>
        <taxon>Geobacterales</taxon>
        <taxon>Geobacteraceae</taxon>
        <taxon>Geotalea</taxon>
    </lineage>
</organism>
<keyword evidence="3" id="KW-1185">Reference proteome</keyword>
<evidence type="ECO:0000313" key="2">
    <source>
        <dbReference type="EMBL" id="BDV43607.1"/>
    </source>
</evidence>
<accession>A0ABM8EME8</accession>
<feature type="domain" description="CD-NTase-associated protein 12/Pycsar effector protein TIR" evidence="1">
    <location>
        <begin position="5"/>
        <end position="79"/>
    </location>
</feature>
<gene>
    <name evidence="2" type="ORF">GURASL_25300</name>
</gene>
<name>A0ABM8EME8_9BACT</name>
<evidence type="ECO:0000313" key="3">
    <source>
        <dbReference type="Proteomes" id="UP001317705"/>
    </source>
</evidence>
<dbReference type="InterPro" id="IPR019302">
    <property type="entry name" value="CAP12/PCTIR_TIR_dom"/>
</dbReference>
<dbReference type="Pfam" id="PF10137">
    <property type="entry name" value="CAP12-PCTIR_TIR"/>
    <property type="match status" value="1"/>
</dbReference>
<dbReference type="EMBL" id="AP027151">
    <property type="protein sequence ID" value="BDV43607.1"/>
    <property type="molecule type" value="Genomic_DNA"/>
</dbReference>
<protein>
    <recommendedName>
        <fullName evidence="1">CD-NTase-associated protein 12/Pycsar effector protein TIR domain-containing protein</fullName>
    </recommendedName>
</protein>